<feature type="compositionally biased region" description="Basic and acidic residues" evidence="1">
    <location>
        <begin position="619"/>
        <end position="635"/>
    </location>
</feature>
<feature type="compositionally biased region" description="Low complexity" evidence="1">
    <location>
        <begin position="122"/>
        <end position="136"/>
    </location>
</feature>
<dbReference type="GO" id="GO:0005085">
    <property type="term" value="F:guanyl-nucleotide exchange factor activity"/>
    <property type="evidence" value="ECO:0007669"/>
    <property type="project" value="InterPro"/>
</dbReference>
<dbReference type="Pfam" id="PF15410">
    <property type="entry name" value="PH_9"/>
    <property type="match status" value="1"/>
</dbReference>
<feature type="region of interest" description="Disordered" evidence="1">
    <location>
        <begin position="902"/>
        <end position="972"/>
    </location>
</feature>
<feature type="compositionally biased region" description="Polar residues" evidence="1">
    <location>
        <begin position="569"/>
        <end position="585"/>
    </location>
</feature>
<feature type="compositionally biased region" description="Polar residues" evidence="1">
    <location>
        <begin position="524"/>
        <end position="535"/>
    </location>
</feature>
<feature type="region of interest" description="Disordered" evidence="1">
    <location>
        <begin position="1506"/>
        <end position="1568"/>
    </location>
</feature>
<feature type="compositionally biased region" description="Low complexity" evidence="1">
    <location>
        <begin position="276"/>
        <end position="289"/>
    </location>
</feature>
<evidence type="ECO:0000313" key="3">
    <source>
        <dbReference type="EMBL" id="KIW02928.1"/>
    </source>
</evidence>
<feature type="region of interest" description="Disordered" evidence="1">
    <location>
        <begin position="1349"/>
        <end position="1385"/>
    </location>
</feature>
<feature type="domain" description="SEC7" evidence="2">
    <location>
        <begin position="750"/>
        <end position="930"/>
    </location>
</feature>
<evidence type="ECO:0000256" key="1">
    <source>
        <dbReference type="SAM" id="MobiDB-lite"/>
    </source>
</evidence>
<feature type="compositionally biased region" description="Polar residues" evidence="1">
    <location>
        <begin position="704"/>
        <end position="714"/>
    </location>
</feature>
<feature type="compositionally biased region" description="Polar residues" evidence="1">
    <location>
        <begin position="348"/>
        <end position="370"/>
    </location>
</feature>
<feature type="compositionally biased region" description="Polar residues" evidence="1">
    <location>
        <begin position="214"/>
        <end position="224"/>
    </location>
</feature>
<dbReference type="EMBL" id="KN847547">
    <property type="protein sequence ID" value="KIW02928.1"/>
    <property type="molecule type" value="Genomic_DNA"/>
</dbReference>
<dbReference type="PROSITE" id="PS50190">
    <property type="entry name" value="SEC7"/>
    <property type="match status" value="1"/>
</dbReference>
<feature type="compositionally biased region" description="Polar residues" evidence="1">
    <location>
        <begin position="1018"/>
        <end position="1035"/>
    </location>
</feature>
<feature type="compositionally biased region" description="Polar residues" evidence="1">
    <location>
        <begin position="1082"/>
        <end position="1097"/>
    </location>
</feature>
<dbReference type="InterPro" id="IPR011993">
    <property type="entry name" value="PH-like_dom_sf"/>
</dbReference>
<feature type="compositionally biased region" description="Polar residues" evidence="1">
    <location>
        <begin position="1353"/>
        <end position="1378"/>
    </location>
</feature>
<feature type="region of interest" description="Disordered" evidence="1">
    <location>
        <begin position="41"/>
        <end position="74"/>
    </location>
</feature>
<evidence type="ECO:0000259" key="2">
    <source>
        <dbReference type="PROSITE" id="PS50190"/>
    </source>
</evidence>
<proteinExistence type="predicted"/>
<feature type="compositionally biased region" description="Basic and acidic residues" evidence="1">
    <location>
        <begin position="914"/>
        <end position="926"/>
    </location>
</feature>
<feature type="compositionally biased region" description="Low complexity" evidence="1">
    <location>
        <begin position="1529"/>
        <end position="1555"/>
    </location>
</feature>
<feature type="region of interest" description="Disordered" evidence="1">
    <location>
        <begin position="516"/>
        <end position="535"/>
    </location>
</feature>
<dbReference type="HOGENOM" id="CLU_001772_0_0_1"/>
<dbReference type="InParanoid" id="A0A0D2A849"/>
<dbReference type="InterPro" id="IPR035999">
    <property type="entry name" value="Sec7_dom_sf"/>
</dbReference>
<dbReference type="STRING" id="253628.A0A0D2A849"/>
<dbReference type="PANTHER" id="PTHR10663:SF373">
    <property type="entry name" value="PH AND SEC7 DOMAIN-CONTAINING PROTEIN C11E3.11C"/>
    <property type="match status" value="1"/>
</dbReference>
<feature type="region of interest" description="Disordered" evidence="1">
    <location>
        <begin position="569"/>
        <end position="650"/>
    </location>
</feature>
<feature type="compositionally biased region" description="Basic residues" evidence="1">
    <location>
        <begin position="405"/>
        <end position="417"/>
    </location>
</feature>
<accession>A0A0D2A849</accession>
<dbReference type="SMART" id="SM00222">
    <property type="entry name" value="Sec7"/>
    <property type="match status" value="1"/>
</dbReference>
<dbReference type="Pfam" id="PF01369">
    <property type="entry name" value="Sec7"/>
    <property type="match status" value="1"/>
</dbReference>
<feature type="region of interest" description="Disordered" evidence="1">
    <location>
        <begin position="491"/>
        <end position="510"/>
    </location>
</feature>
<dbReference type="SUPFAM" id="SSF50729">
    <property type="entry name" value="PH domain-like"/>
    <property type="match status" value="1"/>
</dbReference>
<dbReference type="Gene3D" id="1.10.1000.11">
    <property type="entry name" value="Arf Nucleotide-binding Site Opener,domain 2"/>
    <property type="match status" value="1"/>
</dbReference>
<feature type="compositionally biased region" description="Pro residues" evidence="1">
    <location>
        <begin position="423"/>
        <end position="432"/>
    </location>
</feature>
<dbReference type="GeneID" id="27313947"/>
<dbReference type="GO" id="GO:0032012">
    <property type="term" value="P:regulation of ARF protein signal transduction"/>
    <property type="evidence" value="ECO:0007669"/>
    <property type="project" value="InterPro"/>
</dbReference>
<dbReference type="InterPro" id="IPR041681">
    <property type="entry name" value="PH_9"/>
</dbReference>
<reference evidence="3 4" key="1">
    <citation type="submission" date="2015-01" db="EMBL/GenBank/DDBJ databases">
        <title>The Genome Sequence of Ochroconis gallopava CBS43764.</title>
        <authorList>
            <consortium name="The Broad Institute Genomics Platform"/>
            <person name="Cuomo C."/>
            <person name="de Hoog S."/>
            <person name="Gorbushina A."/>
            <person name="Stielow B."/>
            <person name="Teixiera M."/>
            <person name="Abouelleil A."/>
            <person name="Chapman S.B."/>
            <person name="Priest M."/>
            <person name="Young S.K."/>
            <person name="Wortman J."/>
            <person name="Nusbaum C."/>
            <person name="Birren B."/>
        </authorList>
    </citation>
    <scope>NUCLEOTIDE SEQUENCE [LARGE SCALE GENOMIC DNA]</scope>
    <source>
        <strain evidence="3 4">CBS 43764</strain>
    </source>
</reference>
<feature type="region of interest" description="Disordered" evidence="1">
    <location>
        <begin position="693"/>
        <end position="718"/>
    </location>
</feature>
<sequence>MEFADDELMFSRFSVVDSMLSSLSNSQHDLHTHDIYSAQPGLAAATHRQAPAASNTGRRRGHTQSSSMSDYDASAHVDDVARSYSEYHARGRHGSKNHTRPLTGIKTASNANGTDPFKHTRGGVTRGSRGSGSSSVDLGYKSSVMTSRAIPHRAASFDHGYSPQKNFSHAPGKDSPVPLDYTAFDAAPTPTVPAGPRRPSEPVSPLVGPMSPNPAKQRSAPSRRNSIKSTAGKSLKKSKSSAPVSSDIRDQAKQFVQYTSNARNTAHPMPVPLPPHQQQQQASGAAPSPTVATIRKTQPAAPAPPPKEQKPGFFRRVFGSSKHEKQPTHHDEVHRPPSPAAVRKASLDANNTRPRTQPSQQNPNMQFKTTSSAAAASAMSSRPPTQDASGSSGYARDQAPPLPLRKAHSSFFRRRKKSISDNAPPPPVPPLDLPLHKSVAALNIAPTQNSPGASSLRAAMTPYLDQTASPQDMFFDSREQQSESPAATYAGFSASIPDGLRRTSSRQGTHTSLVRAVTADKPSSRTVQPNVTGNFENGSFLVDTSSNEAMDSSSPIDPADDLGIITTKRSNSNSQVTSDPFWNQNKGKTGGSGVGGPTTRKANIGEKRAELSPISDRSQQQHEHVDRAHFLRDNAADADADDGDDDDDDEGIVISVKRRESVQKNANKTRMWLDASSSDEKLVDSLRLQLPLEGPKATEHRRPSLSNEQGSPSSEGEVYMSASSLPALQVGDREMRMSREYIDVETAKAIMADDLLQITQSDRDRARAVFDGDEEFVSKAGAAAWLGQTTPLSTRTRKAYMELFDWQGMNILAAFRELCGRLVVKAESQQLDRVIEAFSSRWCECNPNHGFKDPDVVHTITFSILMLNTDLHIADIDQRMTRSQFVKNTLPTIRSIADAAAPGATDTVRAKGKNARDQMLLDRSDAPEPESSAQLQPPPPKRRPSLDLKRNRLSIRPPARSDSYDESGSSDGCNILVKAPCAGSMKDWETQIEIVLREFYNSIRQQRLPLHGHGASPANLSASENSQQTGLTVSGNGLRRTPSVLSKAPSENASYRGRSGEHSRFNTARFASKNRSRPRVYPNSTVGSSRTSLDDNSVWSPAASTWSKYSLSKTQTSTMSVESFGSHFAQPDYQKAIGFANALSQAIIREEGMNGPPIPDDLSGRVVPLLDDDTLELIGPPWAKEGIVKHKHHLESLDKKAKDRNWVECFAVIEKGWIKLFSFTSRNKNTRQRAKSRSAGAGGPALVGGGNWTENAELLSEFLLRQTIASALPFPGYSKNRPHVFALSLPTGAVHLFQVGTAEIVKEFVTTANYWSARLSKPPLVGGVSNIEYGWGDSVLNPALMLQRPESATPGQTPGTSSSNHSGLVGRTSMNAAPSSPVRRSDDVASVGYRMRLPGDKVVISDWSPPTQSMMASQLMEVDQLRELSTYVANVEDELTKHNELRPLMGMAFSPRHPNAAKAMANWEKKSAYLLREIVKFKTYVDSLKAAQQQKEVVLAEREARAAEKTAREGDDAEDAANQQKQQEEASTTAADDAESSPNTTTNTPVPALPFAAPPVPPKTAQST</sequence>
<gene>
    <name evidence="3" type="ORF">PV09_05974</name>
</gene>
<name>A0A0D2A849_9PEZI</name>
<feature type="region of interest" description="Disordered" evidence="1">
    <location>
        <begin position="1011"/>
        <end position="1097"/>
    </location>
</feature>
<feature type="compositionally biased region" description="Low complexity" evidence="1">
    <location>
        <begin position="371"/>
        <end position="381"/>
    </location>
</feature>
<protein>
    <recommendedName>
        <fullName evidence="2">SEC7 domain-containing protein</fullName>
    </recommendedName>
</protein>
<feature type="region of interest" description="Disordered" evidence="1">
    <location>
        <begin position="264"/>
        <end position="434"/>
    </location>
</feature>
<dbReference type="SUPFAM" id="SSF48425">
    <property type="entry name" value="Sec7 domain"/>
    <property type="match status" value="1"/>
</dbReference>
<dbReference type="InterPro" id="IPR023394">
    <property type="entry name" value="Sec7_C_sf"/>
</dbReference>
<dbReference type="Gene3D" id="2.30.29.30">
    <property type="entry name" value="Pleckstrin-homology domain (PH domain)/Phosphotyrosine-binding domain (PTB)"/>
    <property type="match status" value="1"/>
</dbReference>
<feature type="compositionally biased region" description="Acidic residues" evidence="1">
    <location>
        <begin position="636"/>
        <end position="650"/>
    </location>
</feature>
<dbReference type="OrthoDB" id="2157641at2759"/>
<dbReference type="InterPro" id="IPR000904">
    <property type="entry name" value="Sec7_dom"/>
</dbReference>
<dbReference type="PANTHER" id="PTHR10663">
    <property type="entry name" value="GUANYL-NUCLEOTIDE EXCHANGE FACTOR"/>
    <property type="match status" value="1"/>
</dbReference>
<dbReference type="VEuPathDB" id="FungiDB:PV09_05974"/>
<feature type="compositionally biased region" description="Polar residues" evidence="1">
    <location>
        <begin position="382"/>
        <end position="392"/>
    </location>
</feature>
<feature type="compositionally biased region" description="Basic residues" evidence="1">
    <location>
        <begin position="90"/>
        <end position="99"/>
    </location>
</feature>
<feature type="region of interest" description="Disordered" evidence="1">
    <location>
        <begin position="155"/>
        <end position="249"/>
    </location>
</feature>
<feature type="region of interest" description="Disordered" evidence="1">
    <location>
        <begin position="87"/>
        <end position="137"/>
    </location>
</feature>
<feature type="compositionally biased region" description="Basic and acidic residues" evidence="1">
    <location>
        <begin position="321"/>
        <end position="335"/>
    </location>
</feature>
<keyword evidence="4" id="KW-1185">Reference proteome</keyword>
<dbReference type="Proteomes" id="UP000053259">
    <property type="component" value="Unassembled WGS sequence"/>
</dbReference>
<dbReference type="RefSeq" id="XP_016212797.1">
    <property type="nucleotide sequence ID" value="XM_016359548.1"/>
</dbReference>
<evidence type="ECO:0000313" key="4">
    <source>
        <dbReference type="Proteomes" id="UP000053259"/>
    </source>
</evidence>
<organism evidence="3 4">
    <name type="scientific">Verruconis gallopava</name>
    <dbReference type="NCBI Taxonomy" id="253628"/>
    <lineage>
        <taxon>Eukaryota</taxon>
        <taxon>Fungi</taxon>
        <taxon>Dikarya</taxon>
        <taxon>Ascomycota</taxon>
        <taxon>Pezizomycotina</taxon>
        <taxon>Dothideomycetes</taxon>
        <taxon>Pleosporomycetidae</taxon>
        <taxon>Venturiales</taxon>
        <taxon>Sympoventuriaceae</taxon>
        <taxon>Verruconis</taxon>
    </lineage>
</organism>